<dbReference type="Pfam" id="PF24175">
    <property type="entry name" value="SU10_adaptor"/>
    <property type="match status" value="1"/>
</dbReference>
<protein>
    <submittedName>
        <fullName evidence="1">Uncharacterized protein</fullName>
    </submittedName>
</protein>
<name>A0ABQ5W1R7_9HYPH</name>
<proteinExistence type="predicted"/>
<dbReference type="RefSeq" id="WP_284339205.1">
    <property type="nucleotide sequence ID" value="NZ_BSNS01000006.1"/>
</dbReference>
<organism evidence="1 2">
    <name type="scientific">Devosia nitrariae</name>
    <dbReference type="NCBI Taxonomy" id="2071872"/>
    <lineage>
        <taxon>Bacteria</taxon>
        <taxon>Pseudomonadati</taxon>
        <taxon>Pseudomonadota</taxon>
        <taxon>Alphaproteobacteria</taxon>
        <taxon>Hyphomicrobiales</taxon>
        <taxon>Devosiaceae</taxon>
        <taxon>Devosia</taxon>
    </lineage>
</organism>
<reference evidence="2" key="1">
    <citation type="journal article" date="2019" name="Int. J. Syst. Evol. Microbiol.">
        <title>The Global Catalogue of Microorganisms (GCM) 10K type strain sequencing project: providing services to taxonomists for standard genome sequencing and annotation.</title>
        <authorList>
            <consortium name="The Broad Institute Genomics Platform"/>
            <consortium name="The Broad Institute Genome Sequencing Center for Infectious Disease"/>
            <person name="Wu L."/>
            <person name="Ma J."/>
        </authorList>
    </citation>
    <scope>NUCLEOTIDE SEQUENCE [LARGE SCALE GENOMIC DNA]</scope>
    <source>
        <strain evidence="2">NBRC 112416</strain>
    </source>
</reference>
<sequence>MAHSVPIDTREITVTPIFKHITVEDVPASEREGRAVMKTVEAVEVRFAGSKLYSPVFPVDAFWKRDGHRVVTYAERWADQYREFLAGRPQEAAGTPLEFLRPYGISDAQLSLCRALKIYSIEALHHLEGPNLKSLQMHANALKEMAARFTADRRGSADLADEVERLKAELAALKGASLPASDPSPAEILDLAGDVAIDIARSHDWQALTVIHTITGNGSDTRFPLPEDYGRMLAASGVIDPATWFWGYLHIPTVMEWLAEESHGFARITPGAWIILEDKFTFVPAPGHEAEARFPYISRNIVKPAAGTKKASFTADTDSFVLDERLLTLGTLWRWKEQKGLEYAEDMRNYEIALSQAQARDAGGRTIRARAGRSLRGTTTGWPWPLGGGA</sequence>
<evidence type="ECO:0000313" key="1">
    <source>
        <dbReference type="EMBL" id="GLQ53756.1"/>
    </source>
</evidence>
<dbReference type="Proteomes" id="UP001156691">
    <property type="component" value="Unassembled WGS sequence"/>
</dbReference>
<dbReference type="EMBL" id="BSNS01000006">
    <property type="protein sequence ID" value="GLQ53756.1"/>
    <property type="molecule type" value="Genomic_DNA"/>
</dbReference>
<accession>A0ABQ5W1R7</accession>
<comment type="caution">
    <text evidence="1">The sequence shown here is derived from an EMBL/GenBank/DDBJ whole genome shotgun (WGS) entry which is preliminary data.</text>
</comment>
<evidence type="ECO:0000313" key="2">
    <source>
        <dbReference type="Proteomes" id="UP001156691"/>
    </source>
</evidence>
<dbReference type="InterPro" id="IPR056209">
    <property type="entry name" value="SU10_adaptor"/>
</dbReference>
<keyword evidence="2" id="KW-1185">Reference proteome</keyword>
<gene>
    <name evidence="1" type="ORF">GCM10010862_10150</name>
</gene>